<proteinExistence type="predicted"/>
<dbReference type="RefSeq" id="WP_071110932.1">
    <property type="nucleotide sequence ID" value="NZ_CAWMOE010000035.1"/>
</dbReference>
<accession>A0A1S1WT67</accession>
<dbReference type="Proteomes" id="UP000239469">
    <property type="component" value="Unassembled WGS sequence"/>
</dbReference>
<dbReference type="InterPro" id="IPR008611">
    <property type="entry name" value="SctB2-like"/>
</dbReference>
<protein>
    <submittedName>
        <fullName evidence="1">Type III secretion protein</fullName>
    </submittedName>
</protein>
<gene>
    <name evidence="1" type="ORF">BUE93_13770</name>
</gene>
<evidence type="ECO:0000313" key="2">
    <source>
        <dbReference type="Proteomes" id="UP000239469"/>
    </source>
</evidence>
<dbReference type="Pfam" id="PF05802">
    <property type="entry name" value="SctB2"/>
    <property type="match status" value="1"/>
</dbReference>
<organism evidence="1 2">
    <name type="scientific">Chromobacterium amazonense</name>
    <dbReference type="NCBI Taxonomy" id="1382803"/>
    <lineage>
        <taxon>Bacteria</taxon>
        <taxon>Pseudomonadati</taxon>
        <taxon>Pseudomonadota</taxon>
        <taxon>Betaproteobacteria</taxon>
        <taxon>Neisseriales</taxon>
        <taxon>Chromobacteriaceae</taxon>
        <taxon>Chromobacterium</taxon>
    </lineage>
</organism>
<evidence type="ECO:0000313" key="1">
    <source>
        <dbReference type="EMBL" id="PRP69757.1"/>
    </source>
</evidence>
<sequence length="200" mass="21371">MNTIANTNAAAINSGTPLLSVDGNQGGDAIGQLNELMVQLGQLFGKLRDLLRQYNQIQQNNAFQMQKTSFDTRMQAIETEFDAKNKQAWAQIGTGIAQGLAGAASAFGAAQGSWLAHSGDIGKGIGSIVDGSVGVAVNPELREAQEKQAEADYQHGLAEQQLKRADETLEKALKVSSDLREILSTLTQAHERLSSSVRMS</sequence>
<comment type="caution">
    <text evidence="1">The sequence shown here is derived from an EMBL/GenBank/DDBJ whole genome shotgun (WGS) entry which is preliminary data.</text>
</comment>
<dbReference type="EMBL" id="MTBD01000028">
    <property type="protein sequence ID" value="PRP69757.1"/>
    <property type="molecule type" value="Genomic_DNA"/>
</dbReference>
<reference evidence="1 2" key="1">
    <citation type="submission" date="2017-01" db="EMBL/GenBank/DDBJ databases">
        <title>New insights into the genetic diversity of Chromobacterium isolated from tropical freshwater lake.</title>
        <authorList>
            <person name="Santos A.B."/>
            <person name="Nascimento A.M."/>
            <person name="Da Silva P.C."/>
        </authorList>
    </citation>
    <scope>NUCLEOTIDE SEQUENCE [LARGE SCALE GENOMIC DNA]</scope>
    <source>
        <strain evidence="1 2">56AF</strain>
    </source>
</reference>
<dbReference type="AlphaFoldDB" id="A0A1S1WT67"/>
<name>A0A1S1WT67_9NEIS</name>
<dbReference type="OrthoDB" id="7067348at2"/>